<proteinExistence type="predicted"/>
<sequence>SVIKEYEDQISYMDIEYDNIIKDMDPQIEDMSVILMVKEDECIKFKTEMEYLQVEFDRTSYKLKEFEKFEKITKALNDMLSIEKYVGDRKHLGFIGNNKESYEYENVVPSFHEYQKENMKDDDMNKKNNLKRKIRTNL</sequence>
<accession>A0AA38CKL0</accession>
<organism evidence="1 2">
    <name type="scientific">Taxus chinensis</name>
    <name type="common">Chinese yew</name>
    <name type="synonym">Taxus wallichiana var. chinensis</name>
    <dbReference type="NCBI Taxonomy" id="29808"/>
    <lineage>
        <taxon>Eukaryota</taxon>
        <taxon>Viridiplantae</taxon>
        <taxon>Streptophyta</taxon>
        <taxon>Embryophyta</taxon>
        <taxon>Tracheophyta</taxon>
        <taxon>Spermatophyta</taxon>
        <taxon>Pinopsida</taxon>
        <taxon>Pinidae</taxon>
        <taxon>Conifers II</taxon>
        <taxon>Cupressales</taxon>
        <taxon>Taxaceae</taxon>
        <taxon>Taxus</taxon>
    </lineage>
</organism>
<dbReference type="AlphaFoldDB" id="A0AA38CKL0"/>
<dbReference type="EMBL" id="JAHRHJ020000009">
    <property type="protein sequence ID" value="KAH9301426.1"/>
    <property type="molecule type" value="Genomic_DNA"/>
</dbReference>
<dbReference type="Proteomes" id="UP000824469">
    <property type="component" value="Unassembled WGS sequence"/>
</dbReference>
<name>A0AA38CKL0_TAXCH</name>
<comment type="caution">
    <text evidence="1">The sequence shown here is derived from an EMBL/GenBank/DDBJ whole genome shotgun (WGS) entry which is preliminary data.</text>
</comment>
<evidence type="ECO:0000313" key="1">
    <source>
        <dbReference type="EMBL" id="KAH9301426.1"/>
    </source>
</evidence>
<reference evidence="1 2" key="1">
    <citation type="journal article" date="2021" name="Nat. Plants">
        <title>The Taxus genome provides insights into paclitaxel biosynthesis.</title>
        <authorList>
            <person name="Xiong X."/>
            <person name="Gou J."/>
            <person name="Liao Q."/>
            <person name="Li Y."/>
            <person name="Zhou Q."/>
            <person name="Bi G."/>
            <person name="Li C."/>
            <person name="Du R."/>
            <person name="Wang X."/>
            <person name="Sun T."/>
            <person name="Guo L."/>
            <person name="Liang H."/>
            <person name="Lu P."/>
            <person name="Wu Y."/>
            <person name="Zhang Z."/>
            <person name="Ro D.K."/>
            <person name="Shang Y."/>
            <person name="Huang S."/>
            <person name="Yan J."/>
        </authorList>
    </citation>
    <scope>NUCLEOTIDE SEQUENCE [LARGE SCALE GENOMIC DNA]</scope>
    <source>
        <strain evidence="1">Ta-2019</strain>
    </source>
</reference>
<evidence type="ECO:0000313" key="2">
    <source>
        <dbReference type="Proteomes" id="UP000824469"/>
    </source>
</evidence>
<feature type="non-terminal residue" evidence="1">
    <location>
        <position position="138"/>
    </location>
</feature>
<protein>
    <submittedName>
        <fullName evidence="1">Uncharacterized protein</fullName>
    </submittedName>
</protein>
<feature type="non-terminal residue" evidence="1">
    <location>
        <position position="1"/>
    </location>
</feature>
<keyword evidence="2" id="KW-1185">Reference proteome</keyword>
<gene>
    <name evidence="1" type="ORF">KI387_013009</name>
</gene>